<protein>
    <submittedName>
        <fullName evidence="1">Uncharacterized protein</fullName>
    </submittedName>
</protein>
<gene>
    <name evidence="1" type="ORF">PRUPE_8G127900</name>
</gene>
<evidence type="ECO:0000313" key="1">
    <source>
        <dbReference type="EMBL" id="ONH91658.1"/>
    </source>
</evidence>
<keyword evidence="2" id="KW-1185">Reference proteome</keyword>
<dbReference type="Gramene" id="ONH91658">
    <property type="protein sequence ID" value="ONH91658"/>
    <property type="gene ID" value="PRUPE_8G127900"/>
</dbReference>
<proteinExistence type="predicted"/>
<organism evidence="1 2">
    <name type="scientific">Prunus persica</name>
    <name type="common">Peach</name>
    <name type="synonym">Amygdalus persica</name>
    <dbReference type="NCBI Taxonomy" id="3760"/>
    <lineage>
        <taxon>Eukaryota</taxon>
        <taxon>Viridiplantae</taxon>
        <taxon>Streptophyta</taxon>
        <taxon>Embryophyta</taxon>
        <taxon>Tracheophyta</taxon>
        <taxon>Spermatophyta</taxon>
        <taxon>Magnoliopsida</taxon>
        <taxon>eudicotyledons</taxon>
        <taxon>Gunneridae</taxon>
        <taxon>Pentapetalae</taxon>
        <taxon>rosids</taxon>
        <taxon>fabids</taxon>
        <taxon>Rosales</taxon>
        <taxon>Rosaceae</taxon>
        <taxon>Amygdaloideae</taxon>
        <taxon>Amygdaleae</taxon>
        <taxon>Prunus</taxon>
    </lineage>
</organism>
<evidence type="ECO:0000313" key="2">
    <source>
        <dbReference type="Proteomes" id="UP000006882"/>
    </source>
</evidence>
<name>A0A251MX28_PRUPE</name>
<sequence>MRGNLLAQMRCRIIKLYRGKSPQEQECNIKCYYSPQSNVHSLTFSKDKRTEKNYKIINRATMQAGLNICNSNASHAQPTTHDMGRGVNDKLIKRNKKKNENAKLGKNHPSQFLALGLILKIPN</sequence>
<dbReference type="AlphaFoldDB" id="A0A251MX28"/>
<dbReference type="EMBL" id="CM007658">
    <property type="protein sequence ID" value="ONH91658.1"/>
    <property type="molecule type" value="Genomic_DNA"/>
</dbReference>
<dbReference type="Proteomes" id="UP000006882">
    <property type="component" value="Chromosome G8"/>
</dbReference>
<reference evidence="1 2" key="1">
    <citation type="journal article" date="2013" name="Nat. Genet.">
        <title>The high-quality draft genome of peach (Prunus persica) identifies unique patterns of genetic diversity, domestication and genome evolution.</title>
        <authorList>
            <consortium name="International Peach Genome Initiative"/>
            <person name="Verde I."/>
            <person name="Abbott A.G."/>
            <person name="Scalabrin S."/>
            <person name="Jung S."/>
            <person name="Shu S."/>
            <person name="Marroni F."/>
            <person name="Zhebentyayeva T."/>
            <person name="Dettori M.T."/>
            <person name="Grimwood J."/>
            <person name="Cattonaro F."/>
            <person name="Zuccolo A."/>
            <person name="Rossini L."/>
            <person name="Jenkins J."/>
            <person name="Vendramin E."/>
            <person name="Meisel L.A."/>
            <person name="Decroocq V."/>
            <person name="Sosinski B."/>
            <person name="Prochnik S."/>
            <person name="Mitros T."/>
            <person name="Policriti A."/>
            <person name="Cipriani G."/>
            <person name="Dondini L."/>
            <person name="Ficklin S."/>
            <person name="Goodstein D.M."/>
            <person name="Xuan P."/>
            <person name="Del Fabbro C."/>
            <person name="Aramini V."/>
            <person name="Copetti D."/>
            <person name="Gonzalez S."/>
            <person name="Horner D.S."/>
            <person name="Falchi R."/>
            <person name="Lucas S."/>
            <person name="Mica E."/>
            <person name="Maldonado J."/>
            <person name="Lazzari B."/>
            <person name="Bielenberg D."/>
            <person name="Pirona R."/>
            <person name="Miculan M."/>
            <person name="Barakat A."/>
            <person name="Testolin R."/>
            <person name="Stella A."/>
            <person name="Tartarini S."/>
            <person name="Tonutti P."/>
            <person name="Arus P."/>
            <person name="Orellana A."/>
            <person name="Wells C."/>
            <person name="Main D."/>
            <person name="Vizzotto G."/>
            <person name="Silva H."/>
            <person name="Salamini F."/>
            <person name="Schmutz J."/>
            <person name="Morgante M."/>
            <person name="Rokhsar D.S."/>
        </authorList>
    </citation>
    <scope>NUCLEOTIDE SEQUENCE [LARGE SCALE GENOMIC DNA]</scope>
    <source>
        <strain evidence="2">cv. Nemared</strain>
    </source>
</reference>
<accession>A0A251MX28</accession>